<dbReference type="EnsemblMetazoa" id="GAUT018800-RA">
    <property type="protein sequence ID" value="GAUT018800-PA"/>
    <property type="gene ID" value="GAUT018800"/>
</dbReference>
<keyword evidence="3" id="KW-0963">Cytoplasm</keyword>
<evidence type="ECO:0000259" key="9">
    <source>
        <dbReference type="Pfam" id="PF16529"/>
    </source>
</evidence>
<evidence type="ECO:0000256" key="7">
    <source>
        <dbReference type="SAM" id="Coils"/>
    </source>
</evidence>
<keyword evidence="6 7" id="KW-0175">Coiled coil</keyword>
<keyword evidence="4" id="KW-0853">WD repeat</keyword>
<dbReference type="GO" id="GO:0000932">
    <property type="term" value="C:P-body"/>
    <property type="evidence" value="ECO:0007669"/>
    <property type="project" value="UniProtKB-SubCell"/>
</dbReference>
<feature type="compositionally biased region" description="Polar residues" evidence="8">
    <location>
        <begin position="581"/>
        <end position="599"/>
    </location>
</feature>
<dbReference type="VEuPathDB" id="VectorBase:GAUT018800"/>
<feature type="region of interest" description="Disordered" evidence="8">
    <location>
        <begin position="568"/>
        <end position="626"/>
    </location>
</feature>
<dbReference type="PANTHER" id="PTHR15598:SF5">
    <property type="entry name" value="ENHANCER OF MRNA-DECAPPING PROTEIN 4"/>
    <property type="match status" value="1"/>
</dbReference>
<sequence length="1375" mass="152912">MLVALLAVDAVFRKSLKNFEKRFITKARVERTQTVIQIARLEHVKNTVSVDFMGKMGGGGGQQSPPAVSNENVADNTGMGMHNVTLIAFKTGDNQCCQEINSPNVKIVSSSGNHDHGSSKVKLKNIVDYKWEVKTYPAHLIAVHIDEKYIAYVINVNKVTRMEGMVRVVNTTNGLRALIKGMAGEVLDLQFAHIEREHILASIDLNSLYVHKIDEIDGALLCNLIIKIESPLPNYTPKHDKISWCPFIDVPGEDDEDSQLIVWARGTVFQCFNINLIVAEHGIGKIQEGDIRSGFIKHEDKAVIITWVALSPDGSTLGVGSTDGVIRFYQVYIHDKNPRCLHEWKPHNGKSVSSFFFLDNLTKNNTDTYWKYAITGAENNTEFKVWDCGTWNCLQTVNIMAANEEKPLRFIAEIDRTSSYLVISSLETRICYVMQIINNVSTSTFKDFSSDIDESLINKDTSGSSIASHSSNLTSKSSISMFSPAVYIKSISEFPLNSGILSFTIVDAAVRRYKCANDNYLCDELDDYDEETNSIYCVVVHMYIVQSKSMQECHILYQPTVHESVDIKSTMSSSETSNQSIHSKNSLHNDILNSNSNAIDNDRVNTDDDDGEENDPSADAISTESNGKHPLEVLLSIASATVVNSQQSTLTSNSTGSTVVAVATGACGTAVAEGNGDSLNPSPKYTQVNLMTPDAFASTSSTSERKTPDNVSSEVLNTILMLATVTGSNSGATKHDNKNLLNLVNNKLIEDQEHQQMQLKHGMEIQKNNFIAIDRNPGRTIGENLTSGGSSPSREVQEIMSLQDFDKISFSGDELLEEVSSHTTADDVDANTLSVKIEHESSICNTKLSQNSSTTVNWPKIPDVPKVANTKHSAELQNAANLISQAVNASSVSSLSNSHLAPNLGSTNSTNAGTMPSNCVTVTASDLNEMNMKMTELIDLVKMQTIQINNLQKEVTDLKNLDDIATTNKNISEYPFKLEMQLTKMLEQYLKRYEIEHKRKLAAFMAEREAQNRELRESIVQIMNQYILTQFGEIVSKVMAIEAQRQLVPMLSAKLDALQHQIQVDIGQKLTAFDSMLKENIAQACKNKSIIDTFGKSVLVGVQGSLQSAFIESMSSTLIPAYEKSSQNMFKQLHEAFSVGIKEFMEQFDNYLQQLQPMHDSTEDILNKFSGFRQHLDSILTKHRNSVHEAVLETRKDIKGLEILLSHQIQEIIRSEVRKSFETQAVALRSQANTPAPLYDLKDTIKHLLMQGQINKAFHQALLANDLNLVEYTLKSADHNAVFTPDCCLEQKVLLSLIQQISADMSNHNEVKQNYLAEALLAINAHDPITREHAPKVLQELFRNCQMFLINYPKSSQCSNVRMLMKAVQAYKSQF</sequence>
<dbReference type="InterPro" id="IPR036322">
    <property type="entry name" value="WD40_repeat_dom_sf"/>
</dbReference>
<feature type="domain" description="Enhancer of mRNA-decapping protein 4 WD40 repeat region" evidence="9">
    <location>
        <begin position="117"/>
        <end position="439"/>
    </location>
</feature>
<comment type="subcellular location">
    <subcellularLocation>
        <location evidence="1">Cytoplasm</location>
        <location evidence="1">P-body</location>
    </subcellularLocation>
</comment>
<feature type="coiled-coil region" evidence="7">
    <location>
        <begin position="934"/>
        <end position="961"/>
    </location>
</feature>
<reference evidence="11" key="1">
    <citation type="submission" date="2020-05" db="UniProtKB">
        <authorList>
            <consortium name="EnsemblMetazoa"/>
        </authorList>
    </citation>
    <scope>IDENTIFICATION</scope>
    <source>
        <strain evidence="11">TTRI</strain>
    </source>
</reference>
<dbReference type="Gene3D" id="2.130.10.10">
    <property type="entry name" value="YVTN repeat-like/Quinoprotein amine dehydrogenase"/>
    <property type="match status" value="1"/>
</dbReference>
<dbReference type="Proteomes" id="UP000078200">
    <property type="component" value="Unassembled WGS sequence"/>
</dbReference>
<evidence type="ECO:0000256" key="3">
    <source>
        <dbReference type="ARBA" id="ARBA00022490"/>
    </source>
</evidence>
<evidence type="ECO:0000259" key="10">
    <source>
        <dbReference type="Pfam" id="PF21289"/>
    </source>
</evidence>
<comment type="similarity">
    <text evidence="2">Belongs to the WD repeat EDC4 family.</text>
</comment>
<dbReference type="FunFam" id="2.130.10.10:FF:001414">
    <property type="entry name" value="Enhancer of mRNA-decapping protein 4 homolog"/>
    <property type="match status" value="1"/>
</dbReference>
<evidence type="ECO:0000256" key="2">
    <source>
        <dbReference type="ARBA" id="ARBA00009639"/>
    </source>
</evidence>
<dbReference type="Gene3D" id="1.10.220.100">
    <property type="entry name" value="conserved c-terminal region of ge- 1"/>
    <property type="match status" value="1"/>
</dbReference>
<proteinExistence type="inferred from homology"/>
<dbReference type="STRING" id="7395.A0A1A9UX98"/>
<evidence type="ECO:0000313" key="12">
    <source>
        <dbReference type="Proteomes" id="UP000078200"/>
    </source>
</evidence>
<evidence type="ECO:0000256" key="4">
    <source>
        <dbReference type="ARBA" id="ARBA00022574"/>
    </source>
</evidence>
<dbReference type="InterPro" id="IPR044938">
    <property type="entry name" value="EDC4_C_sf"/>
</dbReference>
<dbReference type="InterPro" id="IPR001680">
    <property type="entry name" value="WD40_rpt"/>
</dbReference>
<evidence type="ECO:0000256" key="6">
    <source>
        <dbReference type="ARBA" id="ARBA00023054"/>
    </source>
</evidence>
<feature type="compositionally biased region" description="Low complexity" evidence="8">
    <location>
        <begin position="569"/>
        <end position="580"/>
    </location>
</feature>
<evidence type="ECO:0000313" key="11">
    <source>
        <dbReference type="EnsemblMetazoa" id="GAUT018800-PA"/>
    </source>
</evidence>
<dbReference type="PANTHER" id="PTHR15598">
    <property type="entry name" value="ENHANCER OF MRNA-DECAPPING PROTEIN 4"/>
    <property type="match status" value="1"/>
</dbReference>
<keyword evidence="12" id="KW-1185">Reference proteome</keyword>
<dbReference type="Pfam" id="PF21289">
    <property type="entry name" value="EDC4_C"/>
    <property type="match status" value="1"/>
</dbReference>
<name>A0A1A9UX98_GLOAU</name>
<dbReference type="InterPro" id="IPR045152">
    <property type="entry name" value="EDC4-like"/>
</dbReference>
<dbReference type="InterPro" id="IPR015943">
    <property type="entry name" value="WD40/YVTN_repeat-like_dom_sf"/>
</dbReference>
<dbReference type="FunFam" id="1.10.220.100:FF:000001">
    <property type="entry name" value="Enhancer of mRNA-decapping protein 4"/>
    <property type="match status" value="1"/>
</dbReference>
<dbReference type="SMART" id="SM00320">
    <property type="entry name" value="WD40"/>
    <property type="match status" value="2"/>
</dbReference>
<keyword evidence="5" id="KW-0677">Repeat</keyword>
<organism evidence="11 12">
    <name type="scientific">Glossina austeni</name>
    <name type="common">Savannah tsetse fly</name>
    <dbReference type="NCBI Taxonomy" id="7395"/>
    <lineage>
        <taxon>Eukaryota</taxon>
        <taxon>Metazoa</taxon>
        <taxon>Ecdysozoa</taxon>
        <taxon>Arthropoda</taxon>
        <taxon>Hexapoda</taxon>
        <taxon>Insecta</taxon>
        <taxon>Pterygota</taxon>
        <taxon>Neoptera</taxon>
        <taxon>Endopterygota</taxon>
        <taxon>Diptera</taxon>
        <taxon>Brachycera</taxon>
        <taxon>Muscomorpha</taxon>
        <taxon>Hippoboscoidea</taxon>
        <taxon>Glossinidae</taxon>
        <taxon>Glossina</taxon>
    </lineage>
</organism>
<feature type="domain" description="Enhancer of mRNA-decapping protein 4 C-terminal" evidence="10">
    <location>
        <begin position="1245"/>
        <end position="1364"/>
    </location>
</feature>
<protein>
    <submittedName>
        <fullName evidence="11">Ge1_WD40 domain-containing protein</fullName>
    </submittedName>
</protein>
<feature type="compositionally biased region" description="Acidic residues" evidence="8">
    <location>
        <begin position="607"/>
        <end position="616"/>
    </location>
</feature>
<dbReference type="Pfam" id="PF16529">
    <property type="entry name" value="Ge1_WD40"/>
    <property type="match status" value="1"/>
</dbReference>
<dbReference type="InterPro" id="IPR049404">
    <property type="entry name" value="EDC4_C"/>
</dbReference>
<evidence type="ECO:0000256" key="1">
    <source>
        <dbReference type="ARBA" id="ARBA00004201"/>
    </source>
</evidence>
<accession>A0A1A9UX98</accession>
<evidence type="ECO:0000256" key="5">
    <source>
        <dbReference type="ARBA" id="ARBA00022737"/>
    </source>
</evidence>
<dbReference type="Gene3D" id="6.10.140.270">
    <property type="match status" value="1"/>
</dbReference>
<dbReference type="InterPro" id="IPR032401">
    <property type="entry name" value="EDC4_WD40"/>
</dbReference>
<dbReference type="SUPFAM" id="SSF50978">
    <property type="entry name" value="WD40 repeat-like"/>
    <property type="match status" value="1"/>
</dbReference>
<dbReference type="GO" id="GO:0031087">
    <property type="term" value="P:deadenylation-independent decapping of nuclear-transcribed mRNA"/>
    <property type="evidence" value="ECO:0007669"/>
    <property type="project" value="InterPro"/>
</dbReference>
<evidence type="ECO:0000256" key="8">
    <source>
        <dbReference type="SAM" id="MobiDB-lite"/>
    </source>
</evidence>